<dbReference type="EMBL" id="AZEE01000028">
    <property type="protein sequence ID" value="KRK97777.1"/>
    <property type="molecule type" value="Genomic_DNA"/>
</dbReference>
<dbReference type="PANTHER" id="PTHR30535:SF34">
    <property type="entry name" value="MOLYBDATE-BINDING PROTEIN MOLA"/>
    <property type="match status" value="1"/>
</dbReference>
<organism evidence="3 4">
    <name type="scientific">Secundilactobacillus odoratitofui DSM 19909 = JCM 15043</name>
    <dbReference type="NCBI Taxonomy" id="1423776"/>
    <lineage>
        <taxon>Bacteria</taxon>
        <taxon>Bacillati</taxon>
        <taxon>Bacillota</taxon>
        <taxon>Bacilli</taxon>
        <taxon>Lactobacillales</taxon>
        <taxon>Lactobacillaceae</taxon>
        <taxon>Secundilactobacillus</taxon>
    </lineage>
</organism>
<dbReference type="OrthoDB" id="66025at2"/>
<dbReference type="SUPFAM" id="SSF53807">
    <property type="entry name" value="Helical backbone' metal receptor"/>
    <property type="match status" value="1"/>
</dbReference>
<evidence type="ECO:0000313" key="4">
    <source>
        <dbReference type="Proteomes" id="UP000051160"/>
    </source>
</evidence>
<dbReference type="PROSITE" id="PS50983">
    <property type="entry name" value="FE_B12_PBP"/>
    <property type="match status" value="1"/>
</dbReference>
<proteinExistence type="inferred from homology"/>
<evidence type="ECO:0000256" key="1">
    <source>
        <dbReference type="ARBA" id="ARBA00008814"/>
    </source>
</evidence>
<protein>
    <submittedName>
        <fullName evidence="3">Iron chelating abc transporter</fullName>
    </submittedName>
</protein>
<dbReference type="PATRIC" id="fig|1423776.4.peg.754"/>
<dbReference type="Proteomes" id="UP000051160">
    <property type="component" value="Unassembled WGS sequence"/>
</dbReference>
<dbReference type="PROSITE" id="PS51257">
    <property type="entry name" value="PROKAR_LIPOPROTEIN"/>
    <property type="match status" value="1"/>
</dbReference>
<dbReference type="Gene3D" id="3.40.50.1980">
    <property type="entry name" value="Nitrogenase molybdenum iron protein domain"/>
    <property type="match status" value="2"/>
</dbReference>
<reference evidence="3 4" key="1">
    <citation type="journal article" date="2015" name="Genome Announc.">
        <title>Expanding the biotechnology potential of lactobacilli through comparative genomics of 213 strains and associated genera.</title>
        <authorList>
            <person name="Sun Z."/>
            <person name="Harris H.M."/>
            <person name="McCann A."/>
            <person name="Guo C."/>
            <person name="Argimon S."/>
            <person name="Zhang W."/>
            <person name="Yang X."/>
            <person name="Jeffery I.B."/>
            <person name="Cooney J.C."/>
            <person name="Kagawa T.F."/>
            <person name="Liu W."/>
            <person name="Song Y."/>
            <person name="Salvetti E."/>
            <person name="Wrobel A."/>
            <person name="Rasinkangas P."/>
            <person name="Parkhill J."/>
            <person name="Rea M.C."/>
            <person name="O'Sullivan O."/>
            <person name="Ritari J."/>
            <person name="Douillard F.P."/>
            <person name="Paul Ross R."/>
            <person name="Yang R."/>
            <person name="Briner A.E."/>
            <person name="Felis G.E."/>
            <person name="de Vos W.M."/>
            <person name="Barrangou R."/>
            <person name="Klaenhammer T.R."/>
            <person name="Caufield P.W."/>
            <person name="Cui Y."/>
            <person name="Zhang H."/>
            <person name="O'Toole P.W."/>
        </authorList>
    </citation>
    <scope>NUCLEOTIDE SEQUENCE [LARGE SCALE GENOMIC DNA]</scope>
    <source>
        <strain evidence="3 4">DSM 19909</strain>
    </source>
</reference>
<dbReference type="InterPro" id="IPR002491">
    <property type="entry name" value="ABC_transptr_periplasmic_BD"/>
</dbReference>
<evidence type="ECO:0000259" key="2">
    <source>
        <dbReference type="PROSITE" id="PS50983"/>
    </source>
</evidence>
<keyword evidence="4" id="KW-1185">Reference proteome</keyword>
<comment type="caution">
    <text evidence="3">The sequence shown here is derived from an EMBL/GenBank/DDBJ whole genome shotgun (WGS) entry which is preliminary data.</text>
</comment>
<gene>
    <name evidence="3" type="ORF">FD04_GL000747</name>
</gene>
<dbReference type="Pfam" id="PF01497">
    <property type="entry name" value="Peripla_BP_2"/>
    <property type="match status" value="1"/>
</dbReference>
<sequence length="353" mass="38399">MKHQVRFVAGILSILALATIVVGCGNTSKSSSNSSTTTRTVTDMSGTKVKLPTQVSRVADLWHANNQVVMLLGGQKKLVATTQMIKTEPWINAIFPGISKVKAPFSGEDMQIEALLKTKPDVVISSDPGQIKQARNAKLPTVNAMYQDFAGLRRSVNLTANVLGGNAPKVAKNYQKDLTSNLNYVKTQLKGVTNKPKVLHIVNSTNLNVVDGQNTIVDEWIKAAGGQNALSQKGNMISVTTEKLAKSNPDVIIVGSTTTANALKALKKDPVLSKLTAVKTGHVYGNPQGTFPWDRYSAEEALQVLWAAQKLHPAQFKQLHMTQKTQAFYQKYYNYQLSRHQANLILSGSTATK</sequence>
<accession>A0A0R1LXP3</accession>
<dbReference type="AlphaFoldDB" id="A0A0R1LXP3"/>
<evidence type="ECO:0000313" key="3">
    <source>
        <dbReference type="EMBL" id="KRK97777.1"/>
    </source>
</evidence>
<dbReference type="STRING" id="1423776.FD04_GL000747"/>
<feature type="domain" description="Fe/B12 periplasmic-binding" evidence="2">
    <location>
        <begin position="57"/>
        <end position="315"/>
    </location>
</feature>
<comment type="similarity">
    <text evidence="1">Belongs to the bacterial solute-binding protein 8 family.</text>
</comment>
<dbReference type="CDD" id="cd01142">
    <property type="entry name" value="TroA_e"/>
    <property type="match status" value="1"/>
</dbReference>
<dbReference type="InterPro" id="IPR050902">
    <property type="entry name" value="ABC_Transporter_SBP"/>
</dbReference>
<name>A0A0R1LXP3_9LACO</name>
<dbReference type="PANTHER" id="PTHR30535">
    <property type="entry name" value="VITAMIN B12-BINDING PROTEIN"/>
    <property type="match status" value="1"/>
</dbReference>
<dbReference type="RefSeq" id="WP_056947577.1">
    <property type="nucleotide sequence ID" value="NZ_AZEE01000028.1"/>
</dbReference>